<keyword evidence="3" id="KW-0812">Transmembrane</keyword>
<evidence type="ECO:0000313" key="5">
    <source>
        <dbReference type="EMBL" id="CAH3015891.1"/>
    </source>
</evidence>
<dbReference type="PROSITE" id="PS51120">
    <property type="entry name" value="LDLRB"/>
    <property type="match status" value="2"/>
</dbReference>
<dbReference type="SMART" id="SM00408">
    <property type="entry name" value="IGc2"/>
    <property type="match status" value="1"/>
</dbReference>
<dbReference type="SMART" id="SM00135">
    <property type="entry name" value="LY"/>
    <property type="match status" value="4"/>
</dbReference>
<dbReference type="SUPFAM" id="SSF63825">
    <property type="entry name" value="YWTD domain"/>
    <property type="match status" value="1"/>
</dbReference>
<sequence length="648" mass="73428">MAWDGWGQREAASKHGQTPPPTFLEAPQEIHYYVTRKQPVNLTWVATNVCKMQIKCNNEKFRDGNNRVCKQTCKECKTRRRTKIVKVKDFPEGVRSMTCQCKVWGTKVIKAEKIIVEKAFLRRNFTVFQSLHVVPPNATVILPCKPPHGEPRPEITWYKNGEPFSPERGRQVIFPVKNTVKLELKHVSANDSGEYRCVAMNMAARREGPILRLEVRALLIVGTEDALLKIDLRNTSRRTQLQVKNVMSLDFSSDKNLVYWSNKKEIKQLSLQTGISEVIPFHHNDYSSVPFPEGLAVDWISGKLYWTDAKRDAIYVGDLRNGRKMTIIEGKIDSPKAIVVSPSNGYIYWTNWGQAPHIERARLDGTERRALVYNGIKFPKGLALDELGKKLFWAGTDDNKHGIIEAVSLDGLNRSVIFYEQGYHPFCLDTFEDYVYWADLGRNAILRIKSLGGEAEVIIDGLNKPMGLKILHPRESRPGNSCDKNNGDCEYLCLSILEKQRCFCKEGMKLKENGKNCEKYKLQGEEKNGESLDFNTPIFIIVMLLLLLVAVYFALKKRPSCSRPTDPPRVPRAKRANDQGVIDEGIEEELPTDQTELMVAESQPNDASPESNQQLCSSEASGACASPVKRDVVVHMHMNTLNMNTVNT</sequence>
<proteinExistence type="predicted"/>
<keyword evidence="3" id="KW-0472">Membrane</keyword>
<feature type="repeat" description="LDL-receptor class B" evidence="1">
    <location>
        <begin position="345"/>
        <end position="388"/>
    </location>
</feature>
<dbReference type="SMART" id="SM00409">
    <property type="entry name" value="IG"/>
    <property type="match status" value="1"/>
</dbReference>
<evidence type="ECO:0000259" key="4">
    <source>
        <dbReference type="PROSITE" id="PS50835"/>
    </source>
</evidence>
<gene>
    <name evidence="5" type="ORF">PEVE_00023327</name>
</gene>
<feature type="domain" description="Ig-like" evidence="4">
    <location>
        <begin position="123"/>
        <end position="216"/>
    </location>
</feature>
<feature type="repeat" description="LDL-receptor class B" evidence="1">
    <location>
        <begin position="302"/>
        <end position="344"/>
    </location>
</feature>
<feature type="compositionally biased region" description="Polar residues" evidence="2">
    <location>
        <begin position="602"/>
        <end position="619"/>
    </location>
</feature>
<comment type="caution">
    <text evidence="5">The sequence shown here is derived from an EMBL/GenBank/DDBJ whole genome shotgun (WGS) entry which is preliminary data.</text>
</comment>
<keyword evidence="3" id="KW-1133">Transmembrane helix</keyword>
<dbReference type="InterPro" id="IPR013783">
    <property type="entry name" value="Ig-like_fold"/>
</dbReference>
<dbReference type="InterPro" id="IPR011042">
    <property type="entry name" value="6-blade_b-propeller_TolB-like"/>
</dbReference>
<evidence type="ECO:0000313" key="6">
    <source>
        <dbReference type="Proteomes" id="UP001159427"/>
    </source>
</evidence>
<dbReference type="Pfam" id="PF13927">
    <property type="entry name" value="Ig_3"/>
    <property type="match status" value="1"/>
</dbReference>
<dbReference type="SUPFAM" id="SSF48726">
    <property type="entry name" value="Immunoglobulin"/>
    <property type="match status" value="1"/>
</dbReference>
<dbReference type="InterPro" id="IPR007110">
    <property type="entry name" value="Ig-like_dom"/>
</dbReference>
<dbReference type="InterPro" id="IPR036179">
    <property type="entry name" value="Ig-like_dom_sf"/>
</dbReference>
<feature type="region of interest" description="Disordered" evidence="2">
    <location>
        <begin position="1"/>
        <end position="22"/>
    </location>
</feature>
<dbReference type="SUPFAM" id="SSF57196">
    <property type="entry name" value="EGF/Laminin"/>
    <property type="match status" value="1"/>
</dbReference>
<dbReference type="InterPro" id="IPR000033">
    <property type="entry name" value="LDLR_classB_rpt"/>
</dbReference>
<reference evidence="5 6" key="1">
    <citation type="submission" date="2022-05" db="EMBL/GenBank/DDBJ databases">
        <authorList>
            <consortium name="Genoscope - CEA"/>
            <person name="William W."/>
        </authorList>
    </citation>
    <scope>NUCLEOTIDE SEQUENCE [LARGE SCALE GENOMIC DNA]</scope>
</reference>
<evidence type="ECO:0000256" key="2">
    <source>
        <dbReference type="SAM" id="MobiDB-lite"/>
    </source>
</evidence>
<dbReference type="InterPro" id="IPR003599">
    <property type="entry name" value="Ig_sub"/>
</dbReference>
<feature type="transmembrane region" description="Helical" evidence="3">
    <location>
        <begin position="537"/>
        <end position="555"/>
    </location>
</feature>
<protein>
    <recommendedName>
        <fullName evidence="4">Ig-like domain-containing protein</fullName>
    </recommendedName>
</protein>
<dbReference type="Gene3D" id="2.60.40.10">
    <property type="entry name" value="Immunoglobulins"/>
    <property type="match status" value="2"/>
</dbReference>
<dbReference type="PROSITE" id="PS50835">
    <property type="entry name" value="IG_LIKE"/>
    <property type="match status" value="1"/>
</dbReference>
<dbReference type="Proteomes" id="UP001159427">
    <property type="component" value="Unassembled WGS sequence"/>
</dbReference>
<dbReference type="EMBL" id="CALNXI010000031">
    <property type="protein sequence ID" value="CAH3015891.1"/>
    <property type="molecule type" value="Genomic_DNA"/>
</dbReference>
<dbReference type="Gene3D" id="2.120.10.30">
    <property type="entry name" value="TolB, C-terminal domain"/>
    <property type="match status" value="1"/>
</dbReference>
<dbReference type="Pfam" id="PF00058">
    <property type="entry name" value="Ldl_recept_b"/>
    <property type="match status" value="2"/>
</dbReference>
<name>A0ABN8LIY2_9CNID</name>
<organism evidence="5 6">
    <name type="scientific">Porites evermanni</name>
    <dbReference type="NCBI Taxonomy" id="104178"/>
    <lineage>
        <taxon>Eukaryota</taxon>
        <taxon>Metazoa</taxon>
        <taxon>Cnidaria</taxon>
        <taxon>Anthozoa</taxon>
        <taxon>Hexacorallia</taxon>
        <taxon>Scleractinia</taxon>
        <taxon>Fungiina</taxon>
        <taxon>Poritidae</taxon>
        <taxon>Porites</taxon>
    </lineage>
</organism>
<dbReference type="PANTHER" id="PTHR46513">
    <property type="entry name" value="VITELLOGENIN RECEPTOR-LIKE PROTEIN-RELATED-RELATED"/>
    <property type="match status" value="1"/>
</dbReference>
<dbReference type="InterPro" id="IPR050778">
    <property type="entry name" value="Cueball_EGF_LRP_Nidogen"/>
</dbReference>
<accession>A0ABN8LIY2</accession>
<feature type="region of interest" description="Disordered" evidence="2">
    <location>
        <begin position="560"/>
        <end position="619"/>
    </location>
</feature>
<dbReference type="InterPro" id="IPR003598">
    <property type="entry name" value="Ig_sub2"/>
</dbReference>
<evidence type="ECO:0000256" key="3">
    <source>
        <dbReference type="SAM" id="Phobius"/>
    </source>
</evidence>
<evidence type="ECO:0000256" key="1">
    <source>
        <dbReference type="PROSITE-ProRule" id="PRU00461"/>
    </source>
</evidence>
<keyword evidence="6" id="KW-1185">Reference proteome</keyword>
<dbReference type="PANTHER" id="PTHR46513:SF13">
    <property type="entry name" value="EGF-LIKE DOMAIN-CONTAINING PROTEIN"/>
    <property type="match status" value="1"/>
</dbReference>